<dbReference type="Pfam" id="PF00370">
    <property type="entry name" value="FGGY_N"/>
    <property type="match status" value="1"/>
</dbReference>
<dbReference type="InterPro" id="IPR018485">
    <property type="entry name" value="FGGY_C"/>
</dbReference>
<dbReference type="CDD" id="cd07792">
    <property type="entry name" value="ASKHA_NBD_FGGY_GK1-3-like"/>
    <property type="match status" value="1"/>
</dbReference>
<evidence type="ECO:0000256" key="12">
    <source>
        <dbReference type="RuleBase" id="RU003733"/>
    </source>
</evidence>
<comment type="catalytic activity">
    <reaction evidence="10">
        <text>glycerol + ATP = sn-glycerol 3-phosphate + ADP + H(+)</text>
        <dbReference type="Rhea" id="RHEA:21644"/>
        <dbReference type="ChEBI" id="CHEBI:15378"/>
        <dbReference type="ChEBI" id="CHEBI:17754"/>
        <dbReference type="ChEBI" id="CHEBI:30616"/>
        <dbReference type="ChEBI" id="CHEBI:57597"/>
        <dbReference type="ChEBI" id="CHEBI:456216"/>
        <dbReference type="EC" id="2.7.1.30"/>
    </reaction>
</comment>
<comment type="pathway">
    <text evidence="1">Polyol metabolism; glycerol degradation via glycerol kinase pathway; sn-glycerol 3-phosphate from glycerol: step 1/1.</text>
</comment>
<keyword evidence="5" id="KW-0547">Nucleotide-binding</keyword>
<sequence>MLNKRWHNGRELQADADSVLIGSIDQGTGSSRFLVFSSSTGALITYHQEEVDIIYPRNGWAEANPDQLVQSVLSCISSAVSNLAALGIAANRIGCIGIANQRETLVAWDRRTGEPVHPAILWLDARTEQTVERLIATTRSRSAAEFRSICGLPITTYFTGVKIRWLLDNVPAARELQSSGNLMMGTVDTWLLYKLTGEYATDVTNASRTMLLDLATCQWDPRLCRFFGLDQKMLPKVCSSAELFGRISVADCPLAGVPITGILGDQQAALVGQGCLESGDTKNTYGSGCFMLCNTGLSPVVSSSGLLTTVAYQLGRSAAPVYALEGSVAVAGTAIRWLRDSLGIVGSVAETETLAGKVPDTAGCYFVPAFNGLYCPYWRSDARGLIVGLTGATSREHLCRAALEAVCYQSRELLDCMETECGTTLNRIKVDGGMTSNRLLMQLQADLAGVTVVRPEMAETTALGAAVAAAWGHGIDMTASVRQSSVTEFYPMTGPVDRLRKFQRWLDAVQRSIGWHRQEDDGEGDAGGSSAGPWAPLVIWLSPFFLSAPPLC</sequence>
<dbReference type="InterPro" id="IPR018484">
    <property type="entry name" value="FGGY_N"/>
</dbReference>
<keyword evidence="7" id="KW-0319">Glycerol metabolism</keyword>
<dbReference type="Pfam" id="PF02782">
    <property type="entry name" value="FGGY_C"/>
    <property type="match status" value="1"/>
</dbReference>
<dbReference type="PROSITE" id="PS00933">
    <property type="entry name" value="FGGY_KINASES_1"/>
    <property type="match status" value="1"/>
</dbReference>
<dbReference type="NCBIfam" id="TIGR01311">
    <property type="entry name" value="glycerol_kin"/>
    <property type="match status" value="1"/>
</dbReference>
<dbReference type="InterPro" id="IPR018483">
    <property type="entry name" value="Carb_kinase_FGGY_CS"/>
</dbReference>
<evidence type="ECO:0000256" key="4">
    <source>
        <dbReference type="ARBA" id="ARBA00022679"/>
    </source>
</evidence>
<evidence type="ECO:0000256" key="6">
    <source>
        <dbReference type="ARBA" id="ARBA00022777"/>
    </source>
</evidence>
<dbReference type="GO" id="GO:0006641">
    <property type="term" value="P:triglyceride metabolic process"/>
    <property type="evidence" value="ECO:0007669"/>
    <property type="project" value="TreeGrafter"/>
</dbReference>
<dbReference type="Gene3D" id="3.30.420.40">
    <property type="match status" value="2"/>
</dbReference>
<evidence type="ECO:0000256" key="9">
    <source>
        <dbReference type="ARBA" id="ARBA00043149"/>
    </source>
</evidence>
<dbReference type="SUPFAM" id="SSF53067">
    <property type="entry name" value="Actin-like ATPase domain"/>
    <property type="match status" value="2"/>
</dbReference>
<evidence type="ECO:0000256" key="7">
    <source>
        <dbReference type="ARBA" id="ARBA00022798"/>
    </source>
</evidence>
<dbReference type="GO" id="GO:0019563">
    <property type="term" value="P:glycerol catabolic process"/>
    <property type="evidence" value="ECO:0007669"/>
    <property type="project" value="UniProtKB-UniPathway"/>
</dbReference>
<dbReference type="AlphaFoldDB" id="A0A1I8I853"/>
<keyword evidence="6 12" id="KW-0418">Kinase</keyword>
<dbReference type="GO" id="GO:0046167">
    <property type="term" value="P:glycerol-3-phosphate biosynthetic process"/>
    <property type="evidence" value="ECO:0007669"/>
    <property type="project" value="TreeGrafter"/>
</dbReference>
<dbReference type="GO" id="GO:0005739">
    <property type="term" value="C:mitochondrion"/>
    <property type="evidence" value="ECO:0007669"/>
    <property type="project" value="TreeGrafter"/>
</dbReference>
<evidence type="ECO:0000256" key="5">
    <source>
        <dbReference type="ARBA" id="ARBA00022741"/>
    </source>
</evidence>
<dbReference type="PROSITE" id="PS00445">
    <property type="entry name" value="FGGY_KINASES_2"/>
    <property type="match status" value="1"/>
</dbReference>
<dbReference type="PANTHER" id="PTHR10196:SF69">
    <property type="entry name" value="GLYCEROL KINASE"/>
    <property type="match status" value="1"/>
</dbReference>
<dbReference type="NCBIfam" id="NF000756">
    <property type="entry name" value="PRK00047.1"/>
    <property type="match status" value="1"/>
</dbReference>
<evidence type="ECO:0000313" key="15">
    <source>
        <dbReference type="Proteomes" id="UP000095280"/>
    </source>
</evidence>
<dbReference type="InterPro" id="IPR042018">
    <property type="entry name" value="GK1-3_metazoan-type"/>
</dbReference>
<dbReference type="UniPathway" id="UPA00618">
    <property type="reaction ID" value="UER00672"/>
</dbReference>
<keyword evidence="15" id="KW-1185">Reference proteome</keyword>
<comment type="similarity">
    <text evidence="2 12">Belongs to the FGGY kinase family.</text>
</comment>
<dbReference type="FunFam" id="3.30.420.40:FF:000108">
    <property type="entry name" value="Glycerol kinase, glycosomal"/>
    <property type="match status" value="1"/>
</dbReference>
<evidence type="ECO:0000256" key="2">
    <source>
        <dbReference type="ARBA" id="ARBA00009156"/>
    </source>
</evidence>
<keyword evidence="8" id="KW-0067">ATP-binding</keyword>
<dbReference type="GO" id="GO:0005524">
    <property type="term" value="F:ATP binding"/>
    <property type="evidence" value="ECO:0007669"/>
    <property type="project" value="UniProtKB-KW"/>
</dbReference>
<evidence type="ECO:0000259" key="14">
    <source>
        <dbReference type="Pfam" id="PF02782"/>
    </source>
</evidence>
<dbReference type="InterPro" id="IPR000577">
    <property type="entry name" value="Carb_kinase_FGGY"/>
</dbReference>
<feature type="domain" description="Carbohydrate kinase FGGY N-terminal" evidence="13">
    <location>
        <begin position="21"/>
        <end position="272"/>
    </location>
</feature>
<dbReference type="EC" id="2.7.1.30" evidence="3"/>
<dbReference type="InterPro" id="IPR005999">
    <property type="entry name" value="Glycerol_kin"/>
</dbReference>
<dbReference type="WBParaSite" id="maker-uti_cns_0010404-snap-gene-0.5-mRNA-1">
    <property type="protein sequence ID" value="maker-uti_cns_0010404-snap-gene-0.5-mRNA-1"/>
    <property type="gene ID" value="maker-uti_cns_0010404-snap-gene-0.5"/>
</dbReference>
<protein>
    <recommendedName>
        <fullName evidence="11">Probable glycerol kinase</fullName>
        <ecNumber evidence="3">2.7.1.30</ecNumber>
    </recommendedName>
    <alternativeName>
        <fullName evidence="9">ATP:glycerol 3-phosphotransferase</fullName>
    </alternativeName>
</protein>
<dbReference type="PANTHER" id="PTHR10196">
    <property type="entry name" value="SUGAR KINASE"/>
    <property type="match status" value="1"/>
</dbReference>
<evidence type="ECO:0000259" key="13">
    <source>
        <dbReference type="Pfam" id="PF00370"/>
    </source>
</evidence>
<organism evidence="15 16">
    <name type="scientific">Macrostomum lignano</name>
    <dbReference type="NCBI Taxonomy" id="282301"/>
    <lineage>
        <taxon>Eukaryota</taxon>
        <taxon>Metazoa</taxon>
        <taxon>Spiralia</taxon>
        <taxon>Lophotrochozoa</taxon>
        <taxon>Platyhelminthes</taxon>
        <taxon>Rhabditophora</taxon>
        <taxon>Macrostomorpha</taxon>
        <taxon>Macrostomida</taxon>
        <taxon>Macrostomidae</taxon>
        <taxon>Macrostomum</taxon>
    </lineage>
</organism>
<dbReference type="PIRSF" id="PIRSF000538">
    <property type="entry name" value="GlpK"/>
    <property type="match status" value="1"/>
</dbReference>
<dbReference type="FunFam" id="3.30.420.40:FF:000177">
    <property type="entry name" value="Glycerol kinase"/>
    <property type="match status" value="1"/>
</dbReference>
<accession>A0A1I8I853</accession>
<evidence type="ECO:0000256" key="8">
    <source>
        <dbReference type="ARBA" id="ARBA00022840"/>
    </source>
</evidence>
<keyword evidence="4 12" id="KW-0808">Transferase</keyword>
<evidence type="ECO:0000256" key="1">
    <source>
        <dbReference type="ARBA" id="ARBA00005190"/>
    </source>
</evidence>
<evidence type="ECO:0000256" key="11">
    <source>
        <dbReference type="ARBA" id="ARBA00071571"/>
    </source>
</evidence>
<evidence type="ECO:0000256" key="3">
    <source>
        <dbReference type="ARBA" id="ARBA00012099"/>
    </source>
</evidence>
<evidence type="ECO:0000313" key="16">
    <source>
        <dbReference type="WBParaSite" id="maker-uti_cns_0010404-snap-gene-0.5-mRNA-1"/>
    </source>
</evidence>
<dbReference type="GO" id="GO:0004370">
    <property type="term" value="F:glycerol kinase activity"/>
    <property type="evidence" value="ECO:0007669"/>
    <property type="project" value="UniProtKB-EC"/>
</dbReference>
<feature type="domain" description="Carbohydrate kinase FGGY C-terminal" evidence="14">
    <location>
        <begin position="283"/>
        <end position="471"/>
    </location>
</feature>
<evidence type="ECO:0000256" key="10">
    <source>
        <dbReference type="ARBA" id="ARBA00052101"/>
    </source>
</evidence>
<dbReference type="Proteomes" id="UP000095280">
    <property type="component" value="Unplaced"/>
</dbReference>
<dbReference type="InterPro" id="IPR043129">
    <property type="entry name" value="ATPase_NBD"/>
</dbReference>
<reference evidence="16" key="1">
    <citation type="submission" date="2016-11" db="UniProtKB">
        <authorList>
            <consortium name="WormBaseParasite"/>
        </authorList>
    </citation>
    <scope>IDENTIFICATION</scope>
</reference>
<name>A0A1I8I853_9PLAT</name>
<proteinExistence type="inferred from homology"/>